<reference evidence="3 4" key="1">
    <citation type="submission" date="2019-12" db="EMBL/GenBank/DDBJ databases">
        <authorList>
            <person name="Floudas D."/>
            <person name="Bentzer J."/>
            <person name="Ahren D."/>
            <person name="Johansson T."/>
            <person name="Persson P."/>
            <person name="Tunlid A."/>
        </authorList>
    </citation>
    <scope>NUCLEOTIDE SEQUENCE [LARGE SCALE GENOMIC DNA]</scope>
    <source>
        <strain evidence="3 4">CBS 102.39</strain>
    </source>
</reference>
<keyword evidence="4" id="KW-1185">Reference proteome</keyword>
<accession>A0A8H4QKZ7</accession>
<evidence type="ECO:0000259" key="2">
    <source>
        <dbReference type="Pfam" id="PF12697"/>
    </source>
</evidence>
<dbReference type="InterPro" id="IPR029058">
    <property type="entry name" value="AB_hydrolase_fold"/>
</dbReference>
<dbReference type="SUPFAM" id="SSF53474">
    <property type="entry name" value="alpha/beta-Hydrolases"/>
    <property type="match status" value="1"/>
</dbReference>
<dbReference type="Gene3D" id="3.40.50.1820">
    <property type="entry name" value="alpha/beta hydrolase"/>
    <property type="match status" value="1"/>
</dbReference>
<dbReference type="InterPro" id="IPR000073">
    <property type="entry name" value="AB_hydrolase_1"/>
</dbReference>
<feature type="domain" description="AB hydrolase-1" evidence="2">
    <location>
        <begin position="54"/>
        <end position="342"/>
    </location>
</feature>
<dbReference type="AlphaFoldDB" id="A0A8H4QKZ7"/>
<comment type="similarity">
    <text evidence="1">Belongs to the peptidase S33 family. ABHD4/ABHD5 subfamily.</text>
</comment>
<dbReference type="Pfam" id="PF12697">
    <property type="entry name" value="Abhydrolase_6"/>
    <property type="match status" value="1"/>
</dbReference>
<proteinExistence type="inferred from homology"/>
<evidence type="ECO:0000313" key="4">
    <source>
        <dbReference type="Proteomes" id="UP000521872"/>
    </source>
</evidence>
<gene>
    <name evidence="3" type="ORF">D9613_011796</name>
</gene>
<evidence type="ECO:0000313" key="3">
    <source>
        <dbReference type="EMBL" id="KAF4612640.1"/>
    </source>
</evidence>
<dbReference type="Proteomes" id="UP000521872">
    <property type="component" value="Unassembled WGS sequence"/>
</dbReference>
<organism evidence="3 4">
    <name type="scientific">Agrocybe pediades</name>
    <dbReference type="NCBI Taxonomy" id="84607"/>
    <lineage>
        <taxon>Eukaryota</taxon>
        <taxon>Fungi</taxon>
        <taxon>Dikarya</taxon>
        <taxon>Basidiomycota</taxon>
        <taxon>Agaricomycotina</taxon>
        <taxon>Agaricomycetes</taxon>
        <taxon>Agaricomycetidae</taxon>
        <taxon>Agaricales</taxon>
        <taxon>Agaricineae</taxon>
        <taxon>Strophariaceae</taxon>
        <taxon>Agrocybe</taxon>
    </lineage>
</organism>
<dbReference type="PANTHER" id="PTHR42886">
    <property type="entry name" value="RE40534P-RELATED"/>
    <property type="match status" value="1"/>
</dbReference>
<protein>
    <recommendedName>
        <fullName evidence="2">AB hydrolase-1 domain-containing protein</fullName>
    </recommendedName>
</protein>
<sequence>MPPSISNEAHDELQFQVDHFILDTIFEGDILKASMNRYRPRPTAGHPEDSGLILLLAHGMGFHQEHWEPTVQRLFELNRANSFGNPKILEAWSLDYPSHGEAAELNAPVLKRRSSPLTIRSYTNAFHELYASVLLGEMKEDKQKIVLIGHSAGSVGITLLTTLFDDPGERFHKLILVEPTLWAPEVSGRMTETYRLVEQSTPLRRSKWSSKQAAHDWFRSRPPWSLWDARVLRLYTEHGLRITSTKNEKDHKEEVILQCDPVHEAYTFTEIPTVYEVIERLGTLCGAMPVHLVFGARHDMFSREAQDSIMNSEKGRVFASVSRIEGAGHMVVQEKPNQLAEALYQIILNTRLHMFSSIKIDVPIARTSKPFCISDFPP</sequence>
<evidence type="ECO:0000256" key="1">
    <source>
        <dbReference type="ARBA" id="ARBA00038097"/>
    </source>
</evidence>
<dbReference type="PANTHER" id="PTHR42886:SF29">
    <property type="entry name" value="PUMMELIG, ISOFORM A"/>
    <property type="match status" value="1"/>
</dbReference>
<name>A0A8H4QKZ7_9AGAR</name>
<comment type="caution">
    <text evidence="3">The sequence shown here is derived from an EMBL/GenBank/DDBJ whole genome shotgun (WGS) entry which is preliminary data.</text>
</comment>
<dbReference type="EMBL" id="JAACJL010000047">
    <property type="protein sequence ID" value="KAF4612640.1"/>
    <property type="molecule type" value="Genomic_DNA"/>
</dbReference>